<feature type="signal peptide" evidence="2">
    <location>
        <begin position="1"/>
        <end position="24"/>
    </location>
</feature>
<feature type="compositionally biased region" description="Basic and acidic residues" evidence="1">
    <location>
        <begin position="40"/>
        <end position="51"/>
    </location>
</feature>
<dbReference type="EMBL" id="BPFZ01000016">
    <property type="protein sequence ID" value="GIU67930.1"/>
    <property type="molecule type" value="Genomic_DNA"/>
</dbReference>
<evidence type="ECO:0000256" key="1">
    <source>
        <dbReference type="SAM" id="MobiDB-lite"/>
    </source>
</evidence>
<evidence type="ECO:0000313" key="5">
    <source>
        <dbReference type="Proteomes" id="UP001161064"/>
    </source>
</evidence>
<name>A0ABQ4PY83_9PROT</name>
<organism evidence="4 5">
    <name type="scientific">Candidatus Phycosocius spiralis</name>
    <dbReference type="NCBI Taxonomy" id="2815099"/>
    <lineage>
        <taxon>Bacteria</taxon>
        <taxon>Pseudomonadati</taxon>
        <taxon>Pseudomonadota</taxon>
        <taxon>Alphaproteobacteria</taxon>
        <taxon>Caulobacterales</taxon>
        <taxon>Caulobacterales incertae sedis</taxon>
        <taxon>Candidatus Phycosocius</taxon>
    </lineage>
</organism>
<reference evidence="4" key="2">
    <citation type="journal article" date="2023" name="ISME Commun">
        <title>Characterization of a bloom-associated alphaproteobacterial lineage, 'Candidatus Phycosocius': insights into freshwater algal-bacterial interactions.</title>
        <authorList>
            <person name="Tanabe Y."/>
            <person name="Yamaguchi H."/>
            <person name="Yoshida M."/>
            <person name="Kai A."/>
            <person name="Okazaki Y."/>
        </authorList>
    </citation>
    <scope>NUCLEOTIDE SEQUENCE</scope>
    <source>
        <strain evidence="4">BOTRYCO-1</strain>
    </source>
</reference>
<protein>
    <recommendedName>
        <fullName evidence="3">DUF4440 domain-containing protein</fullName>
    </recommendedName>
</protein>
<dbReference type="InterPro" id="IPR027843">
    <property type="entry name" value="DUF4440"/>
</dbReference>
<comment type="caution">
    <text evidence="4">The sequence shown here is derived from an EMBL/GenBank/DDBJ whole genome shotgun (WGS) entry which is preliminary data.</text>
</comment>
<feature type="region of interest" description="Disordered" evidence="1">
    <location>
        <begin position="168"/>
        <end position="202"/>
    </location>
</feature>
<dbReference type="Gene3D" id="3.10.450.50">
    <property type="match status" value="1"/>
</dbReference>
<gene>
    <name evidence="4" type="ORF">PsB1_2084</name>
</gene>
<sequence>MSSFRFVVCAVLISFLGLMPQAVAAQTSPPEVAQVSSAKPEWRRNDPASKDESEDLLGADRAFAATLAVQGPLAAYQEVISPQGILHDASGASPEGSAGVKARFASFPADVSFEREPEGVLASNGTGSTWGRYVIKKGDKSLSVGRYISVWRREEGIWRLLTELAAGRPSQQAATAVGPLPRRPPTAGQSPDQSATPASTKP</sequence>
<dbReference type="RefSeq" id="WP_284361281.1">
    <property type="nucleotide sequence ID" value="NZ_BPFZ01000016.1"/>
</dbReference>
<feature type="region of interest" description="Disordered" evidence="1">
    <location>
        <begin position="28"/>
        <end position="53"/>
    </location>
</feature>
<proteinExistence type="predicted"/>
<feature type="compositionally biased region" description="Polar residues" evidence="1">
    <location>
        <begin position="28"/>
        <end position="37"/>
    </location>
</feature>
<dbReference type="SUPFAM" id="SSF54427">
    <property type="entry name" value="NTF2-like"/>
    <property type="match status" value="1"/>
</dbReference>
<dbReference type="Proteomes" id="UP001161064">
    <property type="component" value="Unassembled WGS sequence"/>
</dbReference>
<evidence type="ECO:0000259" key="3">
    <source>
        <dbReference type="Pfam" id="PF14534"/>
    </source>
</evidence>
<feature type="chain" id="PRO_5045276924" description="DUF4440 domain-containing protein" evidence="2">
    <location>
        <begin position="25"/>
        <end position="202"/>
    </location>
</feature>
<keyword evidence="2" id="KW-0732">Signal</keyword>
<dbReference type="InterPro" id="IPR032710">
    <property type="entry name" value="NTF2-like_dom_sf"/>
</dbReference>
<reference evidence="4" key="1">
    <citation type="submission" date="2021-05" db="EMBL/GenBank/DDBJ databases">
        <authorList>
            <person name="Tanabe Y."/>
        </authorList>
    </citation>
    <scope>NUCLEOTIDE SEQUENCE</scope>
    <source>
        <strain evidence="4">BOTRYCO-1</strain>
    </source>
</reference>
<dbReference type="Pfam" id="PF14534">
    <property type="entry name" value="DUF4440"/>
    <property type="match status" value="1"/>
</dbReference>
<feature type="compositionally biased region" description="Polar residues" evidence="1">
    <location>
        <begin position="187"/>
        <end position="202"/>
    </location>
</feature>
<evidence type="ECO:0000256" key="2">
    <source>
        <dbReference type="SAM" id="SignalP"/>
    </source>
</evidence>
<feature type="domain" description="DUF4440" evidence="3">
    <location>
        <begin position="61"/>
        <end position="160"/>
    </location>
</feature>
<accession>A0ABQ4PY83</accession>
<evidence type="ECO:0000313" key="4">
    <source>
        <dbReference type="EMBL" id="GIU67930.1"/>
    </source>
</evidence>
<keyword evidence="5" id="KW-1185">Reference proteome</keyword>